<dbReference type="GeneID" id="61455569"/>
<sequence>MATIYTTRQGETVDLACLAFYGRTAKVVEAVIDANPGLAALGPVLPLGTKITMPDIPATSTAKPLTSLWD</sequence>
<keyword evidence="2" id="KW-1185">Reference proteome</keyword>
<proteinExistence type="predicted"/>
<organism evidence="1 2">
    <name type="scientific">Agrobacterium tomkonis CFBP 6623</name>
    <dbReference type="NCBI Taxonomy" id="1183432"/>
    <lineage>
        <taxon>Bacteria</taxon>
        <taxon>Pseudomonadati</taxon>
        <taxon>Pseudomonadota</taxon>
        <taxon>Alphaproteobacteria</taxon>
        <taxon>Hyphomicrobiales</taxon>
        <taxon>Rhizobiaceae</taxon>
        <taxon>Rhizobium/Agrobacterium group</taxon>
        <taxon>Agrobacterium</taxon>
        <taxon>Agrobacterium tumefaciens complex</taxon>
    </lineage>
</organism>
<dbReference type="AlphaFoldDB" id="A0A1S7NNY6"/>
<gene>
    <name evidence="1" type="ORF">AGR3A_Cc120084</name>
</gene>
<protein>
    <submittedName>
        <fullName evidence="1">Phage tail protein X</fullName>
    </submittedName>
</protein>
<evidence type="ECO:0000313" key="1">
    <source>
        <dbReference type="EMBL" id="CUX09444.1"/>
    </source>
</evidence>
<dbReference type="RefSeq" id="WP_080841915.1">
    <property type="nucleotide sequence ID" value="NZ_LT009723.1"/>
</dbReference>
<dbReference type="EMBL" id="FBWK01000004">
    <property type="protein sequence ID" value="CUX09444.1"/>
    <property type="molecule type" value="Genomic_DNA"/>
</dbReference>
<dbReference type="InterPro" id="IPR008861">
    <property type="entry name" value="GpX-like"/>
</dbReference>
<evidence type="ECO:0000313" key="2">
    <source>
        <dbReference type="Proteomes" id="UP000191988"/>
    </source>
</evidence>
<accession>A0A1S7NNY6</accession>
<name>A0A1S7NNY6_9HYPH</name>
<dbReference type="Proteomes" id="UP000191988">
    <property type="component" value="Unassembled WGS sequence"/>
</dbReference>
<reference evidence="2" key="1">
    <citation type="submission" date="2016-01" db="EMBL/GenBank/DDBJ databases">
        <authorList>
            <person name="Regsiter A."/>
            <person name="william w."/>
        </authorList>
    </citation>
    <scope>NUCLEOTIDE SEQUENCE [LARGE SCALE GENOMIC DNA]</scope>
    <source>
        <strain evidence="2">CFBP 6623</strain>
    </source>
</reference>
<dbReference type="Pfam" id="PF05489">
    <property type="entry name" value="Phage_tail_X"/>
    <property type="match status" value="1"/>
</dbReference>
<dbReference type="STRING" id="1183432.AGR3A_Cc120084"/>